<dbReference type="SUPFAM" id="SSF55620">
    <property type="entry name" value="Tetrahydrobiopterin biosynthesis enzymes-like"/>
    <property type="match status" value="1"/>
</dbReference>
<evidence type="ECO:0000256" key="4">
    <source>
        <dbReference type="ARBA" id="ARBA00022801"/>
    </source>
</evidence>
<dbReference type="UniPathway" id="UPA00848">
    <property type="reaction ID" value="UER00151"/>
</dbReference>
<protein>
    <recommendedName>
        <fullName evidence="3">GTP cyclohydrolase I</fullName>
        <ecNumber evidence="3">3.5.4.16</ecNumber>
    </recommendedName>
</protein>
<comment type="pathway">
    <text evidence="2">Cofactor biosynthesis; 7,8-dihydroneopterin triphosphate biosynthesis; 7,8-dihydroneopterin triphosphate from GTP: step 1/1.</text>
</comment>
<gene>
    <name evidence="6" type="ORF">UFOVP263_11</name>
    <name evidence="7" type="ORF">UFOVP91_52</name>
</gene>
<dbReference type="GO" id="GO:0046654">
    <property type="term" value="P:tetrahydrofolate biosynthetic process"/>
    <property type="evidence" value="ECO:0007669"/>
    <property type="project" value="InterPro"/>
</dbReference>
<dbReference type="Gene3D" id="3.30.1130.10">
    <property type="match status" value="1"/>
</dbReference>
<sequence length="220" mass="24804">MKHIVDRIKEDGGSYFANDNISQYLEDGDLDLIRSQVQEAMDKVLEALVIDVDNDHNTKGTAKRVAKMYVDEVFKGRFLPAPAITDFPNAKDLDQIYTIGPITVRSACSHHLVPIMGQAWIGVIPSDRVIGISKFNRLTEWVMTRPQIQEEAAVQLADEIESRIKPLALAVIVKATHMCMTWRGVREPQTSMTTSVMRGLFREDEKARNEFLAIIKGQGY</sequence>
<evidence type="ECO:0000256" key="2">
    <source>
        <dbReference type="ARBA" id="ARBA00005080"/>
    </source>
</evidence>
<evidence type="ECO:0000259" key="5">
    <source>
        <dbReference type="Pfam" id="PF01227"/>
    </source>
</evidence>
<dbReference type="GO" id="GO:0005525">
    <property type="term" value="F:GTP binding"/>
    <property type="evidence" value="ECO:0007669"/>
    <property type="project" value="TreeGrafter"/>
</dbReference>
<name>A0A6J5TAY6_9CAUD</name>
<dbReference type="EMBL" id="LR796275">
    <property type="protein sequence ID" value="CAB4133812.1"/>
    <property type="molecule type" value="Genomic_DNA"/>
</dbReference>
<evidence type="ECO:0000256" key="3">
    <source>
        <dbReference type="ARBA" id="ARBA00012715"/>
    </source>
</evidence>
<dbReference type="FunFam" id="3.30.1130.10:FF:000001">
    <property type="entry name" value="GTP cyclohydrolase 1"/>
    <property type="match status" value="1"/>
</dbReference>
<evidence type="ECO:0000313" key="7">
    <source>
        <dbReference type="EMBL" id="CAB4242137.1"/>
    </source>
</evidence>
<keyword evidence="4 7" id="KW-0378">Hydrolase</keyword>
<dbReference type="InterPro" id="IPR020602">
    <property type="entry name" value="GTP_CycHdrlase_I_dom"/>
</dbReference>
<dbReference type="InterPro" id="IPR043134">
    <property type="entry name" value="GTP-CH-I_N"/>
</dbReference>
<dbReference type="GO" id="GO:0008270">
    <property type="term" value="F:zinc ion binding"/>
    <property type="evidence" value="ECO:0007669"/>
    <property type="project" value="TreeGrafter"/>
</dbReference>
<dbReference type="Pfam" id="PF01227">
    <property type="entry name" value="GTP_cyclohydroI"/>
    <property type="match status" value="1"/>
</dbReference>
<dbReference type="EC" id="3.5.4.16" evidence="3"/>
<dbReference type="PANTHER" id="PTHR11109">
    <property type="entry name" value="GTP CYCLOHYDROLASE I"/>
    <property type="match status" value="1"/>
</dbReference>
<dbReference type="PANTHER" id="PTHR11109:SF7">
    <property type="entry name" value="GTP CYCLOHYDROLASE 1"/>
    <property type="match status" value="1"/>
</dbReference>
<dbReference type="InterPro" id="IPR043133">
    <property type="entry name" value="GTP-CH-I_C/QueF"/>
</dbReference>
<proteinExistence type="predicted"/>
<dbReference type="EMBL" id="LR797827">
    <property type="protein sequence ID" value="CAB4242137.1"/>
    <property type="molecule type" value="Genomic_DNA"/>
</dbReference>
<reference evidence="7" key="1">
    <citation type="submission" date="2020-05" db="EMBL/GenBank/DDBJ databases">
        <authorList>
            <person name="Chiriac C."/>
            <person name="Salcher M."/>
            <person name="Ghai R."/>
            <person name="Kavagutti S V."/>
        </authorList>
    </citation>
    <scope>NUCLEOTIDE SEQUENCE</scope>
</reference>
<dbReference type="InterPro" id="IPR001474">
    <property type="entry name" value="GTP_CycHdrlase_I"/>
</dbReference>
<dbReference type="Gene3D" id="1.10.286.10">
    <property type="match status" value="1"/>
</dbReference>
<dbReference type="GO" id="GO:0006729">
    <property type="term" value="P:tetrahydrobiopterin biosynthetic process"/>
    <property type="evidence" value="ECO:0007669"/>
    <property type="project" value="TreeGrafter"/>
</dbReference>
<accession>A0A6J5TAY6</accession>
<feature type="domain" description="GTP cyclohydrolase I" evidence="5">
    <location>
        <begin position="38"/>
        <end position="215"/>
    </location>
</feature>
<evidence type="ECO:0000256" key="1">
    <source>
        <dbReference type="ARBA" id="ARBA00001052"/>
    </source>
</evidence>
<evidence type="ECO:0000313" key="6">
    <source>
        <dbReference type="EMBL" id="CAB4133812.1"/>
    </source>
</evidence>
<organism evidence="7">
    <name type="scientific">uncultured Caudovirales phage</name>
    <dbReference type="NCBI Taxonomy" id="2100421"/>
    <lineage>
        <taxon>Viruses</taxon>
        <taxon>Duplodnaviria</taxon>
        <taxon>Heunggongvirae</taxon>
        <taxon>Uroviricota</taxon>
        <taxon>Caudoviricetes</taxon>
        <taxon>Peduoviridae</taxon>
        <taxon>Maltschvirus</taxon>
        <taxon>Maltschvirus maltsch</taxon>
    </lineage>
</organism>
<comment type="catalytic activity">
    <reaction evidence="1">
        <text>GTP + H2O = 7,8-dihydroneopterin 3'-triphosphate + formate + H(+)</text>
        <dbReference type="Rhea" id="RHEA:17473"/>
        <dbReference type="ChEBI" id="CHEBI:15377"/>
        <dbReference type="ChEBI" id="CHEBI:15378"/>
        <dbReference type="ChEBI" id="CHEBI:15740"/>
        <dbReference type="ChEBI" id="CHEBI:37565"/>
        <dbReference type="ChEBI" id="CHEBI:58462"/>
        <dbReference type="EC" id="3.5.4.16"/>
    </reaction>
</comment>
<dbReference type="GO" id="GO:0003934">
    <property type="term" value="F:GTP cyclohydrolase I activity"/>
    <property type="evidence" value="ECO:0007669"/>
    <property type="project" value="UniProtKB-EC"/>
</dbReference>